<dbReference type="AlphaFoldDB" id="A0A1E5H3I6"/>
<name>A0A1E5H3I6_9ENTE</name>
<dbReference type="PATRIC" id="fig|903983.4.peg.42"/>
<keyword evidence="3" id="KW-1185">Reference proteome</keyword>
<dbReference type="RefSeq" id="WP_069633715.1">
    <property type="nucleotide sequence ID" value="NZ_JXKZ01000001.1"/>
</dbReference>
<proteinExistence type="predicted"/>
<keyword evidence="1" id="KW-1133">Transmembrane helix</keyword>
<sequence>MTAAEAGSALLAGVFGGLLIETGWLIGKRISTRAKDLRADDGIDARNYGVNRLPKGWSSNDYNVSGQRGTLVIDELGRRRITVDHNTGITNYYGTAGNVVASKEFKKPISGSGKEKASNIPSWVAGERPYIGENGNDFAKRLLDEKYGK</sequence>
<evidence type="ECO:0000313" key="3">
    <source>
        <dbReference type="Proteomes" id="UP000094764"/>
    </source>
</evidence>
<evidence type="ECO:0000313" key="2">
    <source>
        <dbReference type="EMBL" id="OEG19375.1"/>
    </source>
</evidence>
<keyword evidence="1" id="KW-0472">Membrane</keyword>
<gene>
    <name evidence="2" type="ORF">BCR23_01425</name>
</gene>
<dbReference type="Proteomes" id="UP000094764">
    <property type="component" value="Unassembled WGS sequence"/>
</dbReference>
<reference evidence="3" key="1">
    <citation type="submission" date="2016-09" db="EMBL/GenBank/DDBJ databases">
        <authorList>
            <person name="Gulvik C.A."/>
        </authorList>
    </citation>
    <scope>NUCLEOTIDE SEQUENCE [LARGE SCALE GENOMIC DNA]</scope>
    <source>
        <strain evidence="3">LMG 26306</strain>
    </source>
</reference>
<dbReference type="STRING" id="903983.BCR23_01425"/>
<protein>
    <submittedName>
        <fullName evidence="2">Uncharacterized protein</fullName>
    </submittedName>
</protein>
<keyword evidence="1" id="KW-0812">Transmembrane</keyword>
<feature type="transmembrane region" description="Helical" evidence="1">
    <location>
        <begin position="6"/>
        <end position="26"/>
    </location>
</feature>
<dbReference type="EMBL" id="MIKB01000001">
    <property type="protein sequence ID" value="OEG19375.1"/>
    <property type="molecule type" value="Genomic_DNA"/>
</dbReference>
<comment type="caution">
    <text evidence="2">The sequence shown here is derived from an EMBL/GenBank/DDBJ whole genome shotgun (WGS) entry which is preliminary data.</text>
</comment>
<evidence type="ECO:0000256" key="1">
    <source>
        <dbReference type="SAM" id="Phobius"/>
    </source>
</evidence>
<accession>A0A1E5H3I6</accession>
<organism evidence="2 3">
    <name type="scientific">Enterococcus quebecensis</name>
    <dbReference type="NCBI Taxonomy" id="903983"/>
    <lineage>
        <taxon>Bacteria</taxon>
        <taxon>Bacillati</taxon>
        <taxon>Bacillota</taxon>
        <taxon>Bacilli</taxon>
        <taxon>Lactobacillales</taxon>
        <taxon>Enterococcaceae</taxon>
        <taxon>Enterococcus</taxon>
    </lineage>
</organism>
<dbReference type="OrthoDB" id="2195189at2"/>